<dbReference type="Gene3D" id="1.10.510.10">
    <property type="entry name" value="Transferase(Phosphotransferase) domain 1"/>
    <property type="match status" value="1"/>
</dbReference>
<organism evidence="6 7">
    <name type="scientific">Tritrichomonas musculus</name>
    <dbReference type="NCBI Taxonomy" id="1915356"/>
    <lineage>
        <taxon>Eukaryota</taxon>
        <taxon>Metamonada</taxon>
        <taxon>Parabasalia</taxon>
        <taxon>Tritrichomonadida</taxon>
        <taxon>Tritrichomonadidae</taxon>
        <taxon>Tritrichomonas</taxon>
    </lineage>
</organism>
<dbReference type="Pfam" id="PF00069">
    <property type="entry name" value="Pkinase"/>
    <property type="match status" value="1"/>
</dbReference>
<accession>A0ABR2GWN8</accession>
<dbReference type="Proteomes" id="UP001470230">
    <property type="component" value="Unassembled WGS sequence"/>
</dbReference>
<keyword evidence="2 3" id="KW-0067">ATP-binding</keyword>
<proteinExistence type="inferred from homology"/>
<dbReference type="SMART" id="SM00220">
    <property type="entry name" value="S_TKc"/>
    <property type="match status" value="1"/>
</dbReference>
<dbReference type="InterPro" id="IPR008271">
    <property type="entry name" value="Ser/Thr_kinase_AS"/>
</dbReference>
<keyword evidence="4" id="KW-0808">Transferase</keyword>
<evidence type="ECO:0000313" key="7">
    <source>
        <dbReference type="Proteomes" id="UP001470230"/>
    </source>
</evidence>
<sequence length="438" mass="50330">MNSRLFDEIPQGMFSNFQQIGSGSFSDIFVAIHVATNTKVALKIMLKNDDQEEMKSIEQEITINKILNHPFICKFFTEIETEHLWIIVMELIEGINSLNYVNQTSGLPISEAQNLFAQLIVAMEYLHNEAHITHRDLKLENIMIDKYNHIRLIDFGFSSVNTMMSTCCGSIPYCAPEILLEQKYTKAADIWSMGVILYAFIDGNLPFYHSNINALATMICNREVTFSDNFNDDIKDLLRKMLSKNPEHRITINEIKSHPFVSNEKLLKIDYKSLFSSNHSNFEQPISLAANRSSQVYNSIFYGHYLTSSTASFAQNNSKLQKISSIPKADKKATQSNNNFNYNYNINQSNGNDLNETISSRKDFPTNLNKAIQKALLEFDDLNFAPQQRNRQDLFHLKLNRAFSSKRHTHHPMFKQVAPLVHPNVNQNSIVNHVFEKK</sequence>
<evidence type="ECO:0000256" key="3">
    <source>
        <dbReference type="PROSITE-ProRule" id="PRU10141"/>
    </source>
</evidence>
<dbReference type="PROSITE" id="PS50011">
    <property type="entry name" value="PROTEIN_KINASE_DOM"/>
    <property type="match status" value="1"/>
</dbReference>
<reference evidence="6 7" key="1">
    <citation type="submission" date="2024-04" db="EMBL/GenBank/DDBJ databases">
        <title>Tritrichomonas musculus Genome.</title>
        <authorList>
            <person name="Alves-Ferreira E."/>
            <person name="Grigg M."/>
            <person name="Lorenzi H."/>
            <person name="Galac M."/>
        </authorList>
    </citation>
    <scope>NUCLEOTIDE SEQUENCE [LARGE SCALE GENOMIC DNA]</scope>
    <source>
        <strain evidence="6 7">EAF2021</strain>
    </source>
</reference>
<dbReference type="SUPFAM" id="SSF56112">
    <property type="entry name" value="Protein kinase-like (PK-like)"/>
    <property type="match status" value="1"/>
</dbReference>
<keyword evidence="1 3" id="KW-0547">Nucleotide-binding</keyword>
<feature type="binding site" evidence="3">
    <location>
        <position position="43"/>
    </location>
    <ligand>
        <name>ATP</name>
        <dbReference type="ChEBI" id="CHEBI:30616"/>
    </ligand>
</feature>
<protein>
    <recommendedName>
        <fullName evidence="5">Protein kinase domain-containing protein</fullName>
    </recommendedName>
</protein>
<dbReference type="InterPro" id="IPR017441">
    <property type="entry name" value="Protein_kinase_ATP_BS"/>
</dbReference>
<dbReference type="PANTHER" id="PTHR24346">
    <property type="entry name" value="MAP/MICROTUBULE AFFINITY-REGULATING KINASE"/>
    <property type="match status" value="1"/>
</dbReference>
<dbReference type="PROSITE" id="PS00107">
    <property type="entry name" value="PROTEIN_KINASE_ATP"/>
    <property type="match status" value="1"/>
</dbReference>
<dbReference type="PROSITE" id="PS00108">
    <property type="entry name" value="PROTEIN_KINASE_ST"/>
    <property type="match status" value="1"/>
</dbReference>
<keyword evidence="4" id="KW-0418">Kinase</keyword>
<name>A0ABR2GWN8_9EUKA</name>
<evidence type="ECO:0000256" key="1">
    <source>
        <dbReference type="ARBA" id="ARBA00022741"/>
    </source>
</evidence>
<keyword evidence="4" id="KW-0723">Serine/threonine-protein kinase</keyword>
<dbReference type="EMBL" id="JAPFFF010000056">
    <property type="protein sequence ID" value="KAK8838350.1"/>
    <property type="molecule type" value="Genomic_DNA"/>
</dbReference>
<evidence type="ECO:0000259" key="5">
    <source>
        <dbReference type="PROSITE" id="PS50011"/>
    </source>
</evidence>
<comment type="similarity">
    <text evidence="4">Belongs to the protein kinase superfamily.</text>
</comment>
<evidence type="ECO:0000313" key="6">
    <source>
        <dbReference type="EMBL" id="KAK8838350.1"/>
    </source>
</evidence>
<dbReference type="InterPro" id="IPR011009">
    <property type="entry name" value="Kinase-like_dom_sf"/>
</dbReference>
<keyword evidence="7" id="KW-1185">Reference proteome</keyword>
<feature type="domain" description="Protein kinase" evidence="5">
    <location>
        <begin position="14"/>
        <end position="261"/>
    </location>
</feature>
<comment type="caution">
    <text evidence="6">The sequence shown here is derived from an EMBL/GenBank/DDBJ whole genome shotgun (WGS) entry which is preliminary data.</text>
</comment>
<dbReference type="InterPro" id="IPR000719">
    <property type="entry name" value="Prot_kinase_dom"/>
</dbReference>
<evidence type="ECO:0000256" key="4">
    <source>
        <dbReference type="RuleBase" id="RU000304"/>
    </source>
</evidence>
<dbReference type="PANTHER" id="PTHR24346:SF30">
    <property type="entry name" value="MATERNAL EMBRYONIC LEUCINE ZIPPER KINASE"/>
    <property type="match status" value="1"/>
</dbReference>
<gene>
    <name evidence="6" type="ORF">M9Y10_035774</name>
</gene>
<evidence type="ECO:0000256" key="2">
    <source>
        <dbReference type="ARBA" id="ARBA00022840"/>
    </source>
</evidence>